<dbReference type="PANTHER" id="PTHR34611:SF2">
    <property type="entry name" value="INACTIVE RECOMBINATION-PROMOTING NUCLEASE-LIKE PROTEIN RPNE-RELATED"/>
    <property type="match status" value="1"/>
</dbReference>
<protein>
    <submittedName>
        <fullName evidence="3">Rpn family recombination-promoting nuclease/putative transposase</fullName>
    </submittedName>
</protein>
<dbReference type="EMBL" id="CP063169">
    <property type="protein sequence ID" value="QOR71611.1"/>
    <property type="molecule type" value="Genomic_DNA"/>
</dbReference>
<dbReference type="PANTHER" id="PTHR34611">
    <property type="match status" value="1"/>
</dbReference>
<name>A0A7M1SVW6_9MICO</name>
<dbReference type="AlphaFoldDB" id="A0A7M1SVW6"/>
<dbReference type="InterPro" id="IPR025587">
    <property type="entry name" value="DUF4351"/>
</dbReference>
<dbReference type="GO" id="GO:0006310">
    <property type="term" value="P:DNA recombination"/>
    <property type="evidence" value="ECO:0007669"/>
    <property type="project" value="TreeGrafter"/>
</dbReference>
<dbReference type="Pfam" id="PF04754">
    <property type="entry name" value="Transposase_31"/>
    <property type="match status" value="1"/>
</dbReference>
<evidence type="ECO:0000313" key="4">
    <source>
        <dbReference type="Proteomes" id="UP000593758"/>
    </source>
</evidence>
<reference evidence="3 4" key="1">
    <citation type="submission" date="2020-10" db="EMBL/GenBank/DDBJ databases">
        <title>Haloactinobacterium sp. RN3S43, a bacterium isolated from saline soil.</title>
        <authorList>
            <person name="Sun J.-Q."/>
        </authorList>
    </citation>
    <scope>NUCLEOTIDE SEQUENCE [LARGE SCALE GENOMIC DNA]</scope>
    <source>
        <strain evidence="3 4">RN3S43</strain>
    </source>
</reference>
<dbReference type="InterPro" id="IPR051699">
    <property type="entry name" value="Rpn/YhgA-like_nuclease"/>
</dbReference>
<dbReference type="Pfam" id="PF14261">
    <property type="entry name" value="DUF4351"/>
    <property type="match status" value="1"/>
</dbReference>
<dbReference type="GO" id="GO:1990238">
    <property type="term" value="F:double-stranded DNA endonuclease activity"/>
    <property type="evidence" value="ECO:0007669"/>
    <property type="project" value="TreeGrafter"/>
</dbReference>
<feature type="domain" description="Transposase (putative) YhgA-like" evidence="1">
    <location>
        <begin position="9"/>
        <end position="217"/>
    </location>
</feature>
<accession>A0A7M1SVW6</accession>
<sequence>MENRGEHPNPHDAVFRKVVGEPVNAASVLAAALAPELAQGLDLAGLRPEPGALVDEELRELYTDLLFSTRLNGDPAHVLVLIEHQSSPDPLMPLRILEYVTRIWRRHLGARRRGRSGQPHDGDGPVRLPAVVPVVVYQGQRRWNAPDSLEGLYDPAAAEVLGSLLPRHEFVLHDLTGVEVAELLAAPLTPAARLVLAMLMFAPREQHLAAVLERFVDDVMVLAQRARVDEMFGAIMKYAYQVSDTERDELKSFFDQLGPEAQEAYMSTTLERGVAQGRAEGRAEGVARTLTRLLVKRFGPLSLEQTVRIESATLEELDAWADRVLDATSVDDVLR</sequence>
<dbReference type="InterPro" id="IPR006842">
    <property type="entry name" value="Transposase_31"/>
</dbReference>
<dbReference type="RefSeq" id="WP_193498267.1">
    <property type="nucleotide sequence ID" value="NZ_CP063169.1"/>
</dbReference>
<gene>
    <name evidence="3" type="ORF">IM660_04800</name>
</gene>
<dbReference type="KEGG" id="halt:IM660_04800"/>
<proteinExistence type="predicted"/>
<feature type="domain" description="DUF4351" evidence="2">
    <location>
        <begin position="280"/>
        <end position="333"/>
    </location>
</feature>
<evidence type="ECO:0000313" key="3">
    <source>
        <dbReference type="EMBL" id="QOR71611.1"/>
    </source>
</evidence>
<evidence type="ECO:0000259" key="1">
    <source>
        <dbReference type="Pfam" id="PF04754"/>
    </source>
</evidence>
<organism evidence="3 4">
    <name type="scientific">Ruania alkalisoli</name>
    <dbReference type="NCBI Taxonomy" id="2779775"/>
    <lineage>
        <taxon>Bacteria</taxon>
        <taxon>Bacillati</taxon>
        <taxon>Actinomycetota</taxon>
        <taxon>Actinomycetes</taxon>
        <taxon>Micrococcales</taxon>
        <taxon>Ruaniaceae</taxon>
        <taxon>Ruania</taxon>
    </lineage>
</organism>
<evidence type="ECO:0000259" key="2">
    <source>
        <dbReference type="Pfam" id="PF14261"/>
    </source>
</evidence>
<keyword evidence="4" id="KW-1185">Reference proteome</keyword>
<dbReference type="Proteomes" id="UP000593758">
    <property type="component" value="Chromosome"/>
</dbReference>